<dbReference type="Gene3D" id="3.90.550.10">
    <property type="entry name" value="Spore Coat Polysaccharide Biosynthesis Protein SpsA, Chain A"/>
    <property type="match status" value="1"/>
</dbReference>
<gene>
    <name evidence="3" type="ORF">HF577_22225</name>
</gene>
<evidence type="ECO:0000256" key="1">
    <source>
        <dbReference type="ARBA" id="ARBA00022679"/>
    </source>
</evidence>
<proteinExistence type="predicted"/>
<comment type="caution">
    <text evidence="3">The sequence shown here is derived from an EMBL/GenBank/DDBJ whole genome shotgun (WGS) entry which is preliminary data.</text>
</comment>
<accession>A0ABX1RHC9</accession>
<dbReference type="EMBL" id="JAAXKY010000079">
    <property type="protein sequence ID" value="NMH79798.1"/>
    <property type="molecule type" value="Genomic_DNA"/>
</dbReference>
<dbReference type="RefSeq" id="WP_169397864.1">
    <property type="nucleotide sequence ID" value="NZ_BAAAJH010000006.1"/>
</dbReference>
<dbReference type="SUPFAM" id="SSF53448">
    <property type="entry name" value="Nucleotide-diphospho-sugar transferases"/>
    <property type="match status" value="1"/>
</dbReference>
<dbReference type="Pfam" id="PF01128">
    <property type="entry name" value="IspD"/>
    <property type="match status" value="1"/>
</dbReference>
<keyword evidence="2 3" id="KW-0548">Nucleotidyltransferase</keyword>
<evidence type="ECO:0000256" key="2">
    <source>
        <dbReference type="ARBA" id="ARBA00022695"/>
    </source>
</evidence>
<protein>
    <submittedName>
        <fullName evidence="3">2-C-methyl-D-erythritol 4-phosphate cytidylyltransferase</fullName>
    </submittedName>
</protein>
<name>A0ABX1RHC9_9PSEU</name>
<dbReference type="InterPro" id="IPR029044">
    <property type="entry name" value="Nucleotide-diphossugar_trans"/>
</dbReference>
<evidence type="ECO:0000313" key="4">
    <source>
        <dbReference type="Proteomes" id="UP001296706"/>
    </source>
</evidence>
<dbReference type="GO" id="GO:0016779">
    <property type="term" value="F:nucleotidyltransferase activity"/>
    <property type="evidence" value="ECO:0007669"/>
    <property type="project" value="UniProtKB-KW"/>
</dbReference>
<reference evidence="3 4" key="1">
    <citation type="submission" date="2020-04" db="EMBL/GenBank/DDBJ databases">
        <authorList>
            <person name="Klaysubun C."/>
            <person name="Duangmal K."/>
            <person name="Lipun K."/>
        </authorList>
    </citation>
    <scope>NUCLEOTIDE SEQUENCE [LARGE SCALE GENOMIC DNA]</scope>
    <source>
        <strain evidence="3 4">JCM 11839</strain>
    </source>
</reference>
<evidence type="ECO:0000313" key="3">
    <source>
        <dbReference type="EMBL" id="NMH79798.1"/>
    </source>
</evidence>
<keyword evidence="1" id="KW-0808">Transferase</keyword>
<dbReference type="InterPro" id="IPR034683">
    <property type="entry name" value="IspD/TarI"/>
</dbReference>
<dbReference type="Proteomes" id="UP001296706">
    <property type="component" value="Unassembled WGS sequence"/>
</dbReference>
<keyword evidence="4" id="KW-1185">Reference proteome</keyword>
<sequence length="226" mass="22838">MNVTAVVVAGGGRGEVDALTTVGGEPMVVRSVRSLLATGLIDHVVLLDVDARPDALMSACSGLPVSTRSALAHALSGIGPHVGQRAGTTAGDGPVTAGSADVVLLHEAARPFAPAALATTVVTAVRDGHEMAVPVLPLVDTVKQVDAAGLVQATPDRSGLRVLQTPLAVRGDLFDPLLAPEPLELARRHAAAGGAVHTVPGHSAAFPVRSAWDLELAELLAGRDDG</sequence>
<organism evidence="3 4">
    <name type="scientific">Pseudonocardia xinjiangensis</name>
    <dbReference type="NCBI Taxonomy" id="75289"/>
    <lineage>
        <taxon>Bacteria</taxon>
        <taxon>Bacillati</taxon>
        <taxon>Actinomycetota</taxon>
        <taxon>Actinomycetes</taxon>
        <taxon>Pseudonocardiales</taxon>
        <taxon>Pseudonocardiaceae</taxon>
        <taxon>Pseudonocardia</taxon>
    </lineage>
</organism>